<dbReference type="AlphaFoldDB" id="A0AAU6T2H5"/>
<organism evidence="3">
    <name type="scientific">bacterium 19CA03SA04</name>
    <dbReference type="NCBI Taxonomy" id="2920698"/>
    <lineage>
        <taxon>Bacteria</taxon>
    </lineage>
</organism>
<sequence length="176" mass="17586">MKKYTLALAVSAAILGSSAMAAAGPNHITFIGEVSDQTCQVAINGNDTNPVVLLPTVATTDFASAGDVAGETTFVMSVSGCDGTAVTAKTQFVGNAVDTNGYMKNIAADGAENVALQLLAEGAAIDLNNSLPVAGPSVIAGETEGSAEYAVQYVATDADVTAGAVTGTVQFSITYL</sequence>
<feature type="domain" description="Fimbrial-type adhesion" evidence="2">
    <location>
        <begin position="29"/>
        <end position="175"/>
    </location>
</feature>
<dbReference type="PANTHER" id="PTHR33420">
    <property type="entry name" value="FIMBRIAL SUBUNIT ELFA-RELATED"/>
    <property type="match status" value="1"/>
</dbReference>
<feature type="signal peptide" evidence="1">
    <location>
        <begin position="1"/>
        <end position="21"/>
    </location>
</feature>
<evidence type="ECO:0000256" key="1">
    <source>
        <dbReference type="SAM" id="SignalP"/>
    </source>
</evidence>
<dbReference type="Gene3D" id="2.60.40.1090">
    <property type="entry name" value="Fimbrial-type adhesion domain"/>
    <property type="match status" value="1"/>
</dbReference>
<evidence type="ECO:0000313" key="3">
    <source>
        <dbReference type="EMBL" id="XAG26319.1"/>
    </source>
</evidence>
<keyword evidence="1" id="KW-0732">Signal</keyword>
<dbReference type="InterPro" id="IPR050263">
    <property type="entry name" value="Bact_Fimbrial_Adh_Pro"/>
</dbReference>
<protein>
    <submittedName>
        <fullName evidence="3">Type 1 fimbrial protein</fullName>
    </submittedName>
</protein>
<reference evidence="3" key="1">
    <citation type="submission" date="2022-03" db="EMBL/GenBank/DDBJ databases">
        <title>Sea Food Isolates.</title>
        <authorList>
            <person name="Li c."/>
        </authorList>
    </citation>
    <scope>NUCLEOTIDE SEQUENCE</scope>
    <source>
        <strain evidence="3">19CA03SA04</strain>
    </source>
</reference>
<dbReference type="InterPro" id="IPR008966">
    <property type="entry name" value="Adhesion_dom_sf"/>
</dbReference>
<dbReference type="PANTHER" id="PTHR33420:SF10">
    <property type="entry name" value="FIMBRIAE MAJOR SUBUNIT"/>
    <property type="match status" value="1"/>
</dbReference>
<dbReference type="GO" id="GO:0009289">
    <property type="term" value="C:pilus"/>
    <property type="evidence" value="ECO:0007669"/>
    <property type="project" value="InterPro"/>
</dbReference>
<evidence type="ECO:0000259" key="2">
    <source>
        <dbReference type="Pfam" id="PF00419"/>
    </source>
</evidence>
<dbReference type="Pfam" id="PF00419">
    <property type="entry name" value="Fimbrial"/>
    <property type="match status" value="1"/>
</dbReference>
<dbReference type="GO" id="GO:0043709">
    <property type="term" value="P:cell adhesion involved in single-species biofilm formation"/>
    <property type="evidence" value="ECO:0007669"/>
    <property type="project" value="TreeGrafter"/>
</dbReference>
<dbReference type="EMBL" id="CP095341">
    <property type="protein sequence ID" value="XAG26319.1"/>
    <property type="molecule type" value="Genomic_DNA"/>
</dbReference>
<dbReference type="InterPro" id="IPR036937">
    <property type="entry name" value="Adhesion_dom_fimbrial_sf"/>
</dbReference>
<dbReference type="SUPFAM" id="SSF49401">
    <property type="entry name" value="Bacterial adhesins"/>
    <property type="match status" value="1"/>
</dbReference>
<gene>
    <name evidence="3" type="ORF">MRM62_13345</name>
</gene>
<name>A0AAU6T2H5_UNCXX</name>
<dbReference type="InterPro" id="IPR000259">
    <property type="entry name" value="Adhesion_dom_fimbrial"/>
</dbReference>
<feature type="chain" id="PRO_5043638429" evidence="1">
    <location>
        <begin position="22"/>
        <end position="176"/>
    </location>
</feature>
<accession>A0AAU6T2H5</accession>
<proteinExistence type="predicted"/>